<gene>
    <name evidence="1" type="ORF">T11_3758</name>
</gene>
<proteinExistence type="predicted"/>
<comment type="caution">
    <text evidence="1">The sequence shown here is derived from an EMBL/GenBank/DDBJ whole genome shotgun (WGS) entry which is preliminary data.</text>
</comment>
<evidence type="ECO:0000313" key="2">
    <source>
        <dbReference type="Proteomes" id="UP000055024"/>
    </source>
</evidence>
<keyword evidence="2" id="KW-1185">Reference proteome</keyword>
<organism evidence="1 2">
    <name type="scientific">Trichinella zimbabwensis</name>
    <dbReference type="NCBI Taxonomy" id="268475"/>
    <lineage>
        <taxon>Eukaryota</taxon>
        <taxon>Metazoa</taxon>
        <taxon>Ecdysozoa</taxon>
        <taxon>Nematoda</taxon>
        <taxon>Enoplea</taxon>
        <taxon>Dorylaimia</taxon>
        <taxon>Trichinellida</taxon>
        <taxon>Trichinellidae</taxon>
        <taxon>Trichinella</taxon>
    </lineage>
</organism>
<sequence>MSTNSCYAHQINYVSASNFTRFMHKMLFRLSKIVLKTGLFSENVSG</sequence>
<accession>A0A0V1GKM6</accession>
<dbReference type="EMBL" id="JYDP01001381">
    <property type="protein sequence ID" value="KRY98419.1"/>
    <property type="molecule type" value="Genomic_DNA"/>
</dbReference>
<reference evidence="1 2" key="1">
    <citation type="submission" date="2015-01" db="EMBL/GenBank/DDBJ databases">
        <title>Evolution of Trichinella species and genotypes.</title>
        <authorList>
            <person name="Korhonen P.K."/>
            <person name="Edoardo P."/>
            <person name="Giuseppe L.R."/>
            <person name="Gasser R.B."/>
        </authorList>
    </citation>
    <scope>NUCLEOTIDE SEQUENCE [LARGE SCALE GENOMIC DNA]</scope>
    <source>
        <strain evidence="1">ISS1029</strain>
    </source>
</reference>
<dbReference type="AlphaFoldDB" id="A0A0V1GKM6"/>
<protein>
    <submittedName>
        <fullName evidence="1">Uncharacterized protein</fullName>
    </submittedName>
</protein>
<evidence type="ECO:0000313" key="1">
    <source>
        <dbReference type="EMBL" id="KRY98419.1"/>
    </source>
</evidence>
<name>A0A0V1GKM6_9BILA</name>
<dbReference type="Proteomes" id="UP000055024">
    <property type="component" value="Unassembled WGS sequence"/>
</dbReference>